<dbReference type="Gene3D" id="3.20.20.370">
    <property type="entry name" value="Glycoside hydrolase/deacetylase"/>
    <property type="match status" value="1"/>
</dbReference>
<dbReference type="Pfam" id="PF23019">
    <property type="entry name" value="DUF7033"/>
    <property type="match status" value="1"/>
</dbReference>
<organism evidence="2">
    <name type="scientific">uncultured Paludibacter sp</name>
    <dbReference type="NCBI Taxonomy" id="497635"/>
    <lineage>
        <taxon>Bacteria</taxon>
        <taxon>Pseudomonadati</taxon>
        <taxon>Bacteroidota</taxon>
        <taxon>Bacteroidia</taxon>
        <taxon>Bacteroidales</taxon>
        <taxon>Paludibacteraceae</taxon>
        <taxon>Paludibacter</taxon>
        <taxon>environmental samples</taxon>
    </lineage>
</organism>
<proteinExistence type="predicted"/>
<reference evidence="2" key="1">
    <citation type="submission" date="2018-07" db="EMBL/GenBank/DDBJ databases">
        <authorList>
            <consortium name="Genoscope - CEA"/>
            <person name="William W."/>
        </authorList>
    </citation>
    <scope>NUCLEOTIDE SEQUENCE</scope>
    <source>
        <strain evidence="2">IK1</strain>
    </source>
</reference>
<evidence type="ECO:0000313" key="2">
    <source>
        <dbReference type="EMBL" id="VBB43077.1"/>
    </source>
</evidence>
<dbReference type="AlphaFoldDB" id="A0A653A4Y7"/>
<gene>
    <name evidence="2" type="ORF">TRIP_D110010</name>
</gene>
<feature type="domain" description="DUF7033" evidence="1">
    <location>
        <begin position="97"/>
        <end position="184"/>
    </location>
</feature>
<accession>A0A653A4Y7</accession>
<evidence type="ECO:0000259" key="1">
    <source>
        <dbReference type="Pfam" id="PF23019"/>
    </source>
</evidence>
<dbReference type="EMBL" id="UPXZ01000003">
    <property type="protein sequence ID" value="VBB43077.1"/>
    <property type="molecule type" value="Genomic_DNA"/>
</dbReference>
<protein>
    <recommendedName>
        <fullName evidence="1">DUF7033 domain-containing protein</fullName>
    </recommendedName>
</protein>
<dbReference type="InterPro" id="IPR054297">
    <property type="entry name" value="DUF7033"/>
</dbReference>
<sequence>MKIPENIQEIIQYILQFLLRTENNEVIKHIGYTSDEKEFEKYKLIIKPSRFFDEDFYGTKESLPTLPLKSLKSSSGDIRIIYGSPKIEKINNTVILHADLIASTYFLISRYEEMIRPEVRDEHGRFIGKESIAYKAGFLHRPIVEEYGKILREYVREIGVKIDEPQQEIEKIYLTTDVDKLAHFRNIKSTVKAIFKILFRPKNTITALKTYFGNINSDPWYTFPLLFDFAKNLQRSLPNTEVKSIAFIKVGGKSLPQDKPLQNIESKDFQTFFELCKKENVEIGLHPSYQAGIEPNIIFEEKALLEKVIGKKTVLSRNHYLCSREPEDFQTLINAGFTDDFTMGFADVAGFRLGTCRAVKWIDPKQQKRTSLLLHPLTIMDNTLNDKRYMRLKVDEAFSYCNNLVDEVKKHNGELVLLWHNISMEENNKLYHRDLYEWMINYLRK</sequence>
<name>A0A653A4Y7_9BACT</name>
<dbReference type="CDD" id="cd10931">
    <property type="entry name" value="CE4_u7"/>
    <property type="match status" value="1"/>
</dbReference>